<accession>A0A8C5W4C1</accession>
<evidence type="ECO:0000256" key="7">
    <source>
        <dbReference type="ARBA" id="ARBA00022964"/>
    </source>
</evidence>
<evidence type="ECO:0000256" key="8">
    <source>
        <dbReference type="ARBA" id="ARBA00023002"/>
    </source>
</evidence>
<keyword evidence="8" id="KW-0560">Oxidoreductase</keyword>
<dbReference type="GO" id="GO:0005634">
    <property type="term" value="C:nucleus"/>
    <property type="evidence" value="ECO:0007669"/>
    <property type="project" value="UniProtKB-SubCell"/>
</dbReference>
<dbReference type="Ensembl" id="ENSMICT00000042796.2">
    <property type="protein sequence ID" value="ENSMICP00000031410.1"/>
    <property type="gene ID" value="ENSMICG00000011463.3"/>
</dbReference>
<evidence type="ECO:0000256" key="14">
    <source>
        <dbReference type="SAM" id="MobiDB-lite"/>
    </source>
</evidence>
<protein>
    <submittedName>
        <fullName evidence="16">PHD finger protein 2</fullName>
    </submittedName>
</protein>
<name>A0A8C5W4C1_MICMU</name>
<keyword evidence="4 13" id="KW-0863">Zinc-finger</keyword>
<feature type="compositionally biased region" description="Low complexity" evidence="14">
    <location>
        <begin position="274"/>
        <end position="286"/>
    </location>
</feature>
<evidence type="ECO:0000313" key="16">
    <source>
        <dbReference type="Ensembl" id="ENSMICP00000031410.1"/>
    </source>
</evidence>
<dbReference type="PROSITE" id="PS50016">
    <property type="entry name" value="ZF_PHD_2"/>
    <property type="match status" value="1"/>
</dbReference>
<dbReference type="CDD" id="cd15641">
    <property type="entry name" value="PHD_PHF2"/>
    <property type="match status" value="1"/>
</dbReference>
<keyword evidence="6" id="KW-0156">Chromatin regulator</keyword>
<evidence type="ECO:0000256" key="11">
    <source>
        <dbReference type="ARBA" id="ARBA00023163"/>
    </source>
</evidence>
<sequence>MATVPVYCVCRLPYDVTRFMIECDACKDWFHGSCVGVEEEEAPDIDIYHCPNCEKTHGKSTLKKKRTWHKHGPGQAPDVKPNSLDLDDYEEEQDHLDACFKDSEYVYPSLESDEDNPVFKSRSKKRKGSDDAPYSPTARVGPSVPRQDRPVREGTRVASIETGLAAAAAKLSQQEEQKSRKKKSTKRKLTPNTASPSPSASASASISISAGTTSASTTPASTTPASTTPASATPASTTPASTSTASSQASQEGSSPEPPPESHSSSLADHEYTAAGAFAGAQAGRASQPMAPGVFLTQRRPSASSPSSNSSSSAAKGKRTKKGMATAKQRLGKILKIHRNGKLLL</sequence>
<evidence type="ECO:0000256" key="5">
    <source>
        <dbReference type="ARBA" id="ARBA00022833"/>
    </source>
</evidence>
<evidence type="ECO:0000313" key="17">
    <source>
        <dbReference type="Proteomes" id="UP000694394"/>
    </source>
</evidence>
<feature type="domain" description="PHD-type" evidence="15">
    <location>
        <begin position="5"/>
        <end position="56"/>
    </location>
</feature>
<evidence type="ECO:0000256" key="10">
    <source>
        <dbReference type="ARBA" id="ARBA00023015"/>
    </source>
</evidence>
<dbReference type="InterPro" id="IPR019786">
    <property type="entry name" value="Zinc_finger_PHD-type_CS"/>
</dbReference>
<keyword evidence="11" id="KW-0804">Transcription</keyword>
<evidence type="ECO:0000256" key="4">
    <source>
        <dbReference type="ARBA" id="ARBA00022771"/>
    </source>
</evidence>
<evidence type="ECO:0000256" key="3">
    <source>
        <dbReference type="ARBA" id="ARBA00022723"/>
    </source>
</evidence>
<dbReference type="EMBL" id="ABDC03014042">
    <property type="status" value="NOT_ANNOTATED_CDS"/>
    <property type="molecule type" value="Genomic_DNA"/>
</dbReference>
<feature type="compositionally biased region" description="Low complexity" evidence="14">
    <location>
        <begin position="301"/>
        <end position="315"/>
    </location>
</feature>
<comment type="similarity">
    <text evidence="2">Belongs to the JHDM1 histone demethylase family. JHDM1D subfamily.</text>
</comment>
<keyword evidence="3" id="KW-0479">Metal-binding</keyword>
<evidence type="ECO:0000256" key="13">
    <source>
        <dbReference type="PROSITE-ProRule" id="PRU00146"/>
    </source>
</evidence>
<dbReference type="GO" id="GO:0032452">
    <property type="term" value="F:histone demethylase activity"/>
    <property type="evidence" value="ECO:0007669"/>
    <property type="project" value="UniProtKB-ARBA"/>
</dbReference>
<feature type="compositionally biased region" description="Low complexity" evidence="14">
    <location>
        <begin position="193"/>
        <end position="255"/>
    </location>
</feature>
<keyword evidence="9" id="KW-0408">Iron</keyword>
<evidence type="ECO:0000256" key="9">
    <source>
        <dbReference type="ARBA" id="ARBA00023004"/>
    </source>
</evidence>
<dbReference type="SUPFAM" id="SSF57903">
    <property type="entry name" value="FYVE/PHD zinc finger"/>
    <property type="match status" value="1"/>
</dbReference>
<dbReference type="InterPro" id="IPR050690">
    <property type="entry name" value="JHDM1_Histone_Demethylase"/>
</dbReference>
<keyword evidence="7" id="KW-0223">Dioxygenase</keyword>
<feature type="compositionally biased region" description="Basic residues" evidence="14">
    <location>
        <begin position="179"/>
        <end position="189"/>
    </location>
</feature>
<dbReference type="GO" id="GO:0008270">
    <property type="term" value="F:zinc ion binding"/>
    <property type="evidence" value="ECO:0007669"/>
    <property type="project" value="UniProtKB-KW"/>
</dbReference>
<dbReference type="Gene3D" id="3.30.40.10">
    <property type="entry name" value="Zinc/RING finger domain, C3HC4 (zinc finger)"/>
    <property type="match status" value="1"/>
</dbReference>
<evidence type="ECO:0000256" key="12">
    <source>
        <dbReference type="ARBA" id="ARBA00023242"/>
    </source>
</evidence>
<comment type="subcellular location">
    <subcellularLocation>
        <location evidence="1">Nucleus</location>
    </subcellularLocation>
</comment>
<dbReference type="GO" id="GO:0051213">
    <property type="term" value="F:dioxygenase activity"/>
    <property type="evidence" value="ECO:0007669"/>
    <property type="project" value="UniProtKB-KW"/>
</dbReference>
<dbReference type="InterPro" id="IPR001965">
    <property type="entry name" value="Znf_PHD"/>
</dbReference>
<feature type="region of interest" description="Disordered" evidence="14">
    <location>
        <begin position="110"/>
        <end position="330"/>
    </location>
</feature>
<dbReference type="InterPro" id="IPR019787">
    <property type="entry name" value="Znf_PHD-finger"/>
</dbReference>
<dbReference type="GO" id="GO:0005506">
    <property type="term" value="F:iron ion binding"/>
    <property type="evidence" value="ECO:0007669"/>
    <property type="project" value="UniProtKB-ARBA"/>
</dbReference>
<keyword evidence="5" id="KW-0862">Zinc</keyword>
<dbReference type="Proteomes" id="UP000694394">
    <property type="component" value="Chromosome 10"/>
</dbReference>
<dbReference type="Pfam" id="PF00628">
    <property type="entry name" value="PHD"/>
    <property type="match status" value="1"/>
</dbReference>
<dbReference type="SMART" id="SM00249">
    <property type="entry name" value="PHD"/>
    <property type="match status" value="1"/>
</dbReference>
<dbReference type="FunFam" id="3.30.40.10:FF:000193">
    <property type="entry name" value="lysine-specific demethylase PHF2 isoform X1"/>
    <property type="match status" value="1"/>
</dbReference>
<dbReference type="PANTHER" id="PTHR23123">
    <property type="entry name" value="PHD/F-BOX CONTAINING PROTEIN"/>
    <property type="match status" value="1"/>
</dbReference>
<feature type="region of interest" description="Disordered" evidence="14">
    <location>
        <begin position="64"/>
        <end position="85"/>
    </location>
</feature>
<evidence type="ECO:0000259" key="15">
    <source>
        <dbReference type="PROSITE" id="PS50016"/>
    </source>
</evidence>
<dbReference type="InterPro" id="IPR011011">
    <property type="entry name" value="Znf_FYVE_PHD"/>
</dbReference>
<reference evidence="16" key="2">
    <citation type="submission" date="2025-08" db="UniProtKB">
        <authorList>
            <consortium name="Ensembl"/>
        </authorList>
    </citation>
    <scope>IDENTIFICATION</scope>
</reference>
<dbReference type="GeneTree" id="ENSGT00940000158148"/>
<evidence type="ECO:0000256" key="6">
    <source>
        <dbReference type="ARBA" id="ARBA00022853"/>
    </source>
</evidence>
<dbReference type="PROSITE" id="PS01359">
    <property type="entry name" value="ZF_PHD_1"/>
    <property type="match status" value="1"/>
</dbReference>
<reference evidence="16" key="1">
    <citation type="submission" date="2016-12" db="EMBL/GenBank/DDBJ databases">
        <title>Mouse lemur reference genome and diversity panel.</title>
        <authorList>
            <person name="Harris R."/>
            <person name="Larsen P."/>
            <person name="Liu Y."/>
            <person name="Hughes D.S."/>
            <person name="Murali S."/>
            <person name="Raveendran M."/>
            <person name="Korchina V."/>
            <person name="Wang M."/>
            <person name="Jhangiani S."/>
            <person name="Bandaranaike D."/>
            <person name="Bellair M."/>
            <person name="Blankenburg K."/>
            <person name="Chao H."/>
            <person name="Dahdouli M."/>
            <person name="Dinh H."/>
            <person name="Doddapaneni H."/>
            <person name="English A."/>
            <person name="Firestine M."/>
            <person name="Gnanaolivu R."/>
            <person name="Gross S."/>
            <person name="Hernandez B."/>
            <person name="Javaid M."/>
            <person name="Jayaseelan J."/>
            <person name="Jones J."/>
            <person name="Khan Z."/>
            <person name="Kovar C."/>
            <person name="Kurapati P."/>
            <person name="Le B."/>
            <person name="Lee S."/>
            <person name="Li M."/>
            <person name="Mathew T."/>
            <person name="Narasimhan A."/>
            <person name="Ngo D."/>
            <person name="Nguyen L."/>
            <person name="Okwuonu G."/>
            <person name="Ongeri F."/>
            <person name="Osuji N."/>
            <person name="Pu L.-L."/>
            <person name="Puazo M."/>
            <person name="Quiroz J."/>
            <person name="Raj R."/>
            <person name="Rajbhandari K."/>
            <person name="Reid J.G."/>
            <person name="Santibanez J."/>
            <person name="Sexton D."/>
            <person name="Skinner E."/>
            <person name="Vee V."/>
            <person name="Weissenberger G."/>
            <person name="Wu Y."/>
            <person name="Xin Y."/>
            <person name="Han Y."/>
            <person name="Campbell C."/>
            <person name="Brown A."/>
            <person name="Sullivan B."/>
            <person name="Shelton J."/>
            <person name="Brown S."/>
            <person name="Dudchenko O."/>
            <person name="Machol I."/>
            <person name="Durand N."/>
            <person name="Shamim M."/>
            <person name="Lieberman A."/>
            <person name="Muzny D.M."/>
            <person name="Richards S."/>
            <person name="Yoder A."/>
            <person name="Worley K.C."/>
            <person name="Rogers J."/>
            <person name="Gibbs R.A."/>
        </authorList>
    </citation>
    <scope>NUCLEOTIDE SEQUENCE [LARGE SCALE GENOMIC DNA]</scope>
</reference>
<gene>
    <name evidence="16" type="primary">PHF2</name>
</gene>
<dbReference type="InterPro" id="IPR013083">
    <property type="entry name" value="Znf_RING/FYVE/PHD"/>
</dbReference>
<evidence type="ECO:0000256" key="1">
    <source>
        <dbReference type="ARBA" id="ARBA00004123"/>
    </source>
</evidence>
<keyword evidence="17" id="KW-1185">Reference proteome</keyword>
<organism evidence="16 17">
    <name type="scientific">Microcebus murinus</name>
    <name type="common">Gray mouse lemur</name>
    <name type="synonym">Lemur murinus</name>
    <dbReference type="NCBI Taxonomy" id="30608"/>
    <lineage>
        <taxon>Eukaryota</taxon>
        <taxon>Metazoa</taxon>
        <taxon>Chordata</taxon>
        <taxon>Craniata</taxon>
        <taxon>Vertebrata</taxon>
        <taxon>Euteleostomi</taxon>
        <taxon>Mammalia</taxon>
        <taxon>Eutheria</taxon>
        <taxon>Euarchontoglires</taxon>
        <taxon>Primates</taxon>
        <taxon>Strepsirrhini</taxon>
        <taxon>Lemuriformes</taxon>
        <taxon>Cheirogaleidae</taxon>
        <taxon>Microcebus</taxon>
    </lineage>
</organism>
<dbReference type="AlphaFoldDB" id="A0A8C5W4C1"/>
<reference evidence="16" key="3">
    <citation type="submission" date="2025-09" db="UniProtKB">
        <authorList>
            <consortium name="Ensembl"/>
        </authorList>
    </citation>
    <scope>IDENTIFICATION</scope>
</reference>
<keyword evidence="10" id="KW-0805">Transcription regulation</keyword>
<feature type="compositionally biased region" description="Basic and acidic residues" evidence="14">
    <location>
        <begin position="146"/>
        <end position="155"/>
    </location>
</feature>
<evidence type="ECO:0000256" key="2">
    <source>
        <dbReference type="ARBA" id="ARBA00006942"/>
    </source>
</evidence>
<keyword evidence="12" id="KW-0539">Nucleus</keyword>
<proteinExistence type="inferred from homology"/>